<reference evidence="2 3" key="1">
    <citation type="submission" date="2017-04" db="EMBL/GenBank/DDBJ databases">
        <title>Draft genome sequence of Tuber borchii Vittad., a whitish edible truffle.</title>
        <authorList>
            <consortium name="DOE Joint Genome Institute"/>
            <person name="Murat C."/>
            <person name="Kuo A."/>
            <person name="Barry K.W."/>
            <person name="Clum A."/>
            <person name="Dockter R.B."/>
            <person name="Fauchery L."/>
            <person name="Iotti M."/>
            <person name="Kohler A."/>
            <person name="Labutti K."/>
            <person name="Lindquist E.A."/>
            <person name="Lipzen A."/>
            <person name="Ohm R.A."/>
            <person name="Wang M."/>
            <person name="Grigoriev I.V."/>
            <person name="Zambonelli A."/>
            <person name="Martin F.M."/>
        </authorList>
    </citation>
    <scope>NUCLEOTIDE SEQUENCE [LARGE SCALE GENOMIC DNA]</scope>
    <source>
        <strain evidence="2 3">Tbo3840</strain>
    </source>
</reference>
<proteinExistence type="predicted"/>
<feature type="compositionally biased region" description="Low complexity" evidence="1">
    <location>
        <begin position="84"/>
        <end position="106"/>
    </location>
</feature>
<organism evidence="2 3">
    <name type="scientific">Tuber borchii</name>
    <name type="common">White truffle</name>
    <dbReference type="NCBI Taxonomy" id="42251"/>
    <lineage>
        <taxon>Eukaryota</taxon>
        <taxon>Fungi</taxon>
        <taxon>Dikarya</taxon>
        <taxon>Ascomycota</taxon>
        <taxon>Pezizomycotina</taxon>
        <taxon>Pezizomycetes</taxon>
        <taxon>Pezizales</taxon>
        <taxon>Tuberaceae</taxon>
        <taxon>Tuber</taxon>
    </lineage>
</organism>
<name>A0A2T6ZRH3_TUBBO</name>
<comment type="caution">
    <text evidence="2">The sequence shown here is derived from an EMBL/GenBank/DDBJ whole genome shotgun (WGS) entry which is preliminary data.</text>
</comment>
<evidence type="ECO:0000313" key="2">
    <source>
        <dbReference type="EMBL" id="PUU78088.1"/>
    </source>
</evidence>
<feature type="compositionally biased region" description="Pro residues" evidence="1">
    <location>
        <begin position="508"/>
        <end position="519"/>
    </location>
</feature>
<accession>A0A2T6ZRH3</accession>
<evidence type="ECO:0000256" key="1">
    <source>
        <dbReference type="SAM" id="MobiDB-lite"/>
    </source>
</evidence>
<dbReference type="AlphaFoldDB" id="A0A2T6ZRH3"/>
<evidence type="ECO:0000313" key="3">
    <source>
        <dbReference type="Proteomes" id="UP000244722"/>
    </source>
</evidence>
<dbReference type="EMBL" id="NESQ01000129">
    <property type="protein sequence ID" value="PUU78088.1"/>
    <property type="molecule type" value="Genomic_DNA"/>
</dbReference>
<gene>
    <name evidence="2" type="ORF">B9Z19DRAFT_1065306</name>
</gene>
<feature type="region of interest" description="Disordered" evidence="1">
    <location>
        <begin position="1"/>
        <end position="21"/>
    </location>
</feature>
<feature type="compositionally biased region" description="Low complexity" evidence="1">
    <location>
        <begin position="57"/>
        <end position="73"/>
    </location>
</feature>
<dbReference type="OrthoDB" id="5423596at2759"/>
<dbReference type="Proteomes" id="UP000244722">
    <property type="component" value="Unassembled WGS sequence"/>
</dbReference>
<feature type="region of interest" description="Disordered" evidence="1">
    <location>
        <begin position="502"/>
        <end position="537"/>
    </location>
</feature>
<protein>
    <submittedName>
        <fullName evidence="2">Uncharacterized protein</fullName>
    </submittedName>
</protein>
<keyword evidence="3" id="KW-1185">Reference proteome</keyword>
<feature type="region of interest" description="Disordered" evidence="1">
    <location>
        <begin position="57"/>
        <end position="106"/>
    </location>
</feature>
<sequence>MSAKLSLSGSKGSSSSSLSSFGDGSSFQALRHAVSEHSPCTTASTFSNTITTITTTITTPPSTIASSSKSQTSPHVPPPPQLDATILSSSASSPATTPAITSCSSSHPAITATTTSLSARPSLLLPPSPEDVIKLLLSTTTYIYNSLTRLIDANNTLRRSNLRISGDQPICRADVPRGASYSSRTATAVEGSSSASCPNGITHDAHHIVNSHRAFARAIKAEIARLNAALAHFSPLSQSLRLRSFFSSLPTSIGSSGLRMKVDKKPKCTGGEELTAWSDIKKIIYMYDWLWTYSYSASVENWQEIIWACAIVTGVYGAGGLEGVNARMRDYGIAHAGVVDGFYMAGWVVEQGAERRQAQMERLGNRQGTTILGELRREVVIRRSIAIVDGKWVQVDPRVIVTEKKDEVVNRSQEEVGCAERRWKVKFQVPWSVVAVGLKIKVLRESIKGKDKCKKECKGKVQETIEEDPHDEEYGKAMWSTEFPPKHAPPPRPRLLNLLKARQLPTNPSSPIPHYPPSNRPDNPNHTDNHPQKLHKYSSIIQAATARLPAA</sequence>